<sequence length="226" mass="25829">MKYGPGQKSKANWLFRGLIGVSLIIHIVIFMHISGFYQTSALSFIEMTLDDISKPFSRDIPRPRIKQKHEEKPRDVKKLHVRQLPIPKFNIDPVDKNLNDALTEDISIPKVPDVSSLGIADWNPVSEVNYTTPDDYYEMVRLRIESRKRYPDSARLKHIEGRTTVRFVIDQDGKASDVEVIQAARYQILNGAALEAVKKASPFPRPPAHLFKGPLHMELTILFELT</sequence>
<dbReference type="GO" id="GO:0055085">
    <property type="term" value="P:transmembrane transport"/>
    <property type="evidence" value="ECO:0007669"/>
    <property type="project" value="InterPro"/>
</dbReference>
<evidence type="ECO:0000313" key="12">
    <source>
        <dbReference type="EMBL" id="SPD72904.1"/>
    </source>
</evidence>
<keyword evidence="9 10" id="KW-0472">Membrane</keyword>
<keyword evidence="3" id="KW-0813">Transport</keyword>
<evidence type="ECO:0000256" key="5">
    <source>
        <dbReference type="ARBA" id="ARBA00022519"/>
    </source>
</evidence>
<evidence type="ECO:0000256" key="3">
    <source>
        <dbReference type="ARBA" id="ARBA00022448"/>
    </source>
</evidence>
<dbReference type="GO" id="GO:0030288">
    <property type="term" value="C:outer membrane-bounded periplasmic space"/>
    <property type="evidence" value="ECO:0007669"/>
    <property type="project" value="InterPro"/>
</dbReference>
<evidence type="ECO:0000256" key="4">
    <source>
        <dbReference type="ARBA" id="ARBA00022475"/>
    </source>
</evidence>
<protein>
    <submittedName>
        <fullName evidence="12">TonB related protein</fullName>
    </submittedName>
</protein>
<dbReference type="GO" id="GO:0015891">
    <property type="term" value="P:siderophore transport"/>
    <property type="evidence" value="ECO:0007669"/>
    <property type="project" value="InterPro"/>
</dbReference>
<dbReference type="InterPro" id="IPR051045">
    <property type="entry name" value="TonB-dependent_transducer"/>
</dbReference>
<dbReference type="InterPro" id="IPR037682">
    <property type="entry name" value="TonB_C"/>
</dbReference>
<accession>A0A445MTQ0</accession>
<comment type="subcellular location">
    <subcellularLocation>
        <location evidence="1">Cell inner membrane</location>
        <topology evidence="1">Single-pass membrane protein</topology>
        <orientation evidence="1">Periplasmic side</orientation>
    </subcellularLocation>
</comment>
<name>A0A445MTQ0_9BACT</name>
<evidence type="ECO:0000256" key="8">
    <source>
        <dbReference type="ARBA" id="ARBA00022989"/>
    </source>
</evidence>
<dbReference type="GO" id="GO:0015031">
    <property type="term" value="P:protein transport"/>
    <property type="evidence" value="ECO:0007669"/>
    <property type="project" value="UniProtKB-KW"/>
</dbReference>
<gene>
    <name evidence="12" type="ORF">PITCH_A1580059</name>
</gene>
<dbReference type="NCBIfam" id="TIGR01352">
    <property type="entry name" value="tonB_Cterm"/>
    <property type="match status" value="1"/>
</dbReference>
<evidence type="ECO:0000256" key="10">
    <source>
        <dbReference type="SAM" id="Phobius"/>
    </source>
</evidence>
<dbReference type="EMBL" id="OJIN01000066">
    <property type="protein sequence ID" value="SPD72904.1"/>
    <property type="molecule type" value="Genomic_DNA"/>
</dbReference>
<feature type="transmembrane region" description="Helical" evidence="10">
    <location>
        <begin position="12"/>
        <end position="37"/>
    </location>
</feature>
<dbReference type="PANTHER" id="PTHR33446">
    <property type="entry name" value="PROTEIN TONB-RELATED"/>
    <property type="match status" value="1"/>
</dbReference>
<evidence type="ECO:0000256" key="6">
    <source>
        <dbReference type="ARBA" id="ARBA00022692"/>
    </source>
</evidence>
<evidence type="ECO:0000256" key="9">
    <source>
        <dbReference type="ARBA" id="ARBA00023136"/>
    </source>
</evidence>
<keyword evidence="4" id="KW-1003">Cell membrane</keyword>
<evidence type="ECO:0000259" key="11">
    <source>
        <dbReference type="PROSITE" id="PS52015"/>
    </source>
</evidence>
<dbReference type="GO" id="GO:0031992">
    <property type="term" value="F:energy transducer activity"/>
    <property type="evidence" value="ECO:0007669"/>
    <property type="project" value="InterPro"/>
</dbReference>
<reference evidence="12" key="1">
    <citation type="submission" date="2018-01" db="EMBL/GenBank/DDBJ databases">
        <authorList>
            <person name="Regsiter A."/>
            <person name="William W."/>
        </authorList>
    </citation>
    <scope>NUCLEOTIDE SEQUENCE</scope>
    <source>
        <strain evidence="12">TRIP AH-1</strain>
    </source>
</reference>
<feature type="domain" description="TonB C-terminal" evidence="11">
    <location>
        <begin position="135"/>
        <end position="226"/>
    </location>
</feature>
<comment type="similarity">
    <text evidence="2">Belongs to the TonB family.</text>
</comment>
<dbReference type="AlphaFoldDB" id="A0A445MTQ0"/>
<keyword evidence="8 10" id="KW-1133">Transmembrane helix</keyword>
<organism evidence="12">
    <name type="scientific">uncultured Desulfobacterium sp</name>
    <dbReference type="NCBI Taxonomy" id="201089"/>
    <lineage>
        <taxon>Bacteria</taxon>
        <taxon>Pseudomonadati</taxon>
        <taxon>Thermodesulfobacteriota</taxon>
        <taxon>Desulfobacteria</taxon>
        <taxon>Desulfobacterales</taxon>
        <taxon>Desulfobacteriaceae</taxon>
        <taxon>Desulfobacterium</taxon>
        <taxon>environmental samples</taxon>
    </lineage>
</organism>
<dbReference type="InterPro" id="IPR006260">
    <property type="entry name" value="TonB/TolA_C"/>
</dbReference>
<evidence type="ECO:0000256" key="7">
    <source>
        <dbReference type="ARBA" id="ARBA00022927"/>
    </source>
</evidence>
<dbReference type="InterPro" id="IPR003538">
    <property type="entry name" value="TonB"/>
</dbReference>
<dbReference type="Pfam" id="PF03544">
    <property type="entry name" value="TonB_C"/>
    <property type="match status" value="1"/>
</dbReference>
<dbReference type="PRINTS" id="PR01374">
    <property type="entry name" value="TONBPROTEIN"/>
</dbReference>
<evidence type="ECO:0000256" key="2">
    <source>
        <dbReference type="ARBA" id="ARBA00006555"/>
    </source>
</evidence>
<proteinExistence type="inferred from homology"/>
<dbReference type="SUPFAM" id="SSF74653">
    <property type="entry name" value="TolA/TonB C-terminal domain"/>
    <property type="match status" value="1"/>
</dbReference>
<keyword evidence="5" id="KW-0997">Cell inner membrane</keyword>
<keyword evidence="6 10" id="KW-0812">Transmembrane</keyword>
<dbReference type="Gene3D" id="3.30.1150.10">
    <property type="match status" value="1"/>
</dbReference>
<dbReference type="PROSITE" id="PS52015">
    <property type="entry name" value="TONB_CTD"/>
    <property type="match status" value="1"/>
</dbReference>
<dbReference type="PANTHER" id="PTHR33446:SF2">
    <property type="entry name" value="PROTEIN TONB"/>
    <property type="match status" value="1"/>
</dbReference>
<evidence type="ECO:0000256" key="1">
    <source>
        <dbReference type="ARBA" id="ARBA00004383"/>
    </source>
</evidence>
<dbReference type="GO" id="GO:0098797">
    <property type="term" value="C:plasma membrane protein complex"/>
    <property type="evidence" value="ECO:0007669"/>
    <property type="project" value="TreeGrafter"/>
</dbReference>
<keyword evidence="7" id="KW-0653">Protein transport</keyword>